<sequence>MTSPPPPTTTSPPPSTMTARKASPRTQGAVRVRAKLEEGANIGFNDSSDEEAAGKDGGAGFGSADEDGFGSVDDAPASAWGAGGGADGTPAAFGLDAAAETAGGGADGTLDAFGLDAAAETASGGADGTPDAFGFDAAAETADGAGGRGDGECCERGRRQFLRAGR</sequence>
<proteinExistence type="predicted"/>
<keyword evidence="3" id="KW-1185">Reference proteome</keyword>
<dbReference type="EMBL" id="LFZO01001298">
    <property type="protein sequence ID" value="KXS93437.1"/>
    <property type="molecule type" value="Genomic_DNA"/>
</dbReference>
<feature type="compositionally biased region" description="Pro residues" evidence="1">
    <location>
        <begin position="1"/>
        <end position="15"/>
    </location>
</feature>
<evidence type="ECO:0000313" key="3">
    <source>
        <dbReference type="Proteomes" id="UP000073492"/>
    </source>
</evidence>
<reference evidence="2 3" key="1">
    <citation type="submission" date="2015-07" db="EMBL/GenBank/DDBJ databases">
        <title>Comparative genomics of the Sigatoka disease complex on banana suggests a link between parallel evolutionary changes in Pseudocercospora fijiensis and Pseudocercospora eumusae and increased virulence on the banana host.</title>
        <authorList>
            <person name="Chang T.-C."/>
            <person name="Salvucci A."/>
            <person name="Crous P.W."/>
            <person name="Stergiopoulos I."/>
        </authorList>
    </citation>
    <scope>NUCLEOTIDE SEQUENCE [LARGE SCALE GENOMIC DNA]</scope>
    <source>
        <strain evidence="2 3">CBS 116634</strain>
    </source>
</reference>
<comment type="caution">
    <text evidence="2">The sequence shown here is derived from an EMBL/GenBank/DDBJ whole genome shotgun (WGS) entry which is preliminary data.</text>
</comment>
<organism evidence="2 3">
    <name type="scientific">Pseudocercospora musae</name>
    <dbReference type="NCBI Taxonomy" id="113226"/>
    <lineage>
        <taxon>Eukaryota</taxon>
        <taxon>Fungi</taxon>
        <taxon>Dikarya</taxon>
        <taxon>Ascomycota</taxon>
        <taxon>Pezizomycotina</taxon>
        <taxon>Dothideomycetes</taxon>
        <taxon>Dothideomycetidae</taxon>
        <taxon>Mycosphaerellales</taxon>
        <taxon>Mycosphaerellaceae</taxon>
        <taxon>Pseudocercospora</taxon>
    </lineage>
</organism>
<dbReference type="Proteomes" id="UP000073492">
    <property type="component" value="Unassembled WGS sequence"/>
</dbReference>
<feature type="compositionally biased region" description="Low complexity" evidence="1">
    <location>
        <begin position="131"/>
        <end position="143"/>
    </location>
</feature>
<name>A0A139GTC8_9PEZI</name>
<gene>
    <name evidence="2" type="ORF">AC579_109</name>
</gene>
<accession>A0A139GTC8</accession>
<dbReference type="AlphaFoldDB" id="A0A139GTC8"/>
<feature type="region of interest" description="Disordered" evidence="1">
    <location>
        <begin position="1"/>
        <end position="87"/>
    </location>
</feature>
<protein>
    <submittedName>
        <fullName evidence="2">Uncharacterized protein</fullName>
    </submittedName>
</protein>
<evidence type="ECO:0000256" key="1">
    <source>
        <dbReference type="SAM" id="MobiDB-lite"/>
    </source>
</evidence>
<evidence type="ECO:0000313" key="2">
    <source>
        <dbReference type="EMBL" id="KXS93437.1"/>
    </source>
</evidence>
<feature type="region of interest" description="Disordered" evidence="1">
    <location>
        <begin position="121"/>
        <end position="153"/>
    </location>
</feature>